<dbReference type="InterPro" id="IPR001245">
    <property type="entry name" value="Ser-Thr/Tyr_kinase_cat_dom"/>
</dbReference>
<dbReference type="Proteomes" id="UP000053477">
    <property type="component" value="Unassembled WGS sequence"/>
</dbReference>
<evidence type="ECO:0000259" key="3">
    <source>
        <dbReference type="Pfam" id="PF22215"/>
    </source>
</evidence>
<proteinExistence type="predicted"/>
<evidence type="ECO:0000313" key="5">
    <source>
        <dbReference type="Proteomes" id="UP000053477"/>
    </source>
</evidence>
<sequence length="342" mass="39156">MLLKHLPASNSPDLHQQRSSSSRLMSSSNHVRSSYVDDSRINLSISSSNLLNNSMRIAGILRDLSNTVQFAPLAATCSIALTILECIQTASKMKEDYLYLGFRIAEMVVAISKECHIQWDDNLEMHPQVEEKIKDFLSILKEIRSVVRKRLRTSFLSRVLKTQELKDNLVRCNQRLEDAFRLFSLPSLISIQQKLHSHQVPVVPKAEVIDRFKLSLDKFEKDEYVYRTTQKYVITRGTCVRGQQKVKAFIKSYPSSRDRNGFQQEVALAKGIRHPNLHEFFGYFSEDEEDIVVYSGCESSDVQMYLEAELECRNPFSSFSVVTQMLQGIAVTHILAHSNSQN</sequence>
<dbReference type="Pfam" id="PF22215">
    <property type="entry name" value="MLKL_N"/>
    <property type="match status" value="1"/>
</dbReference>
<dbReference type="SUPFAM" id="SSF56112">
    <property type="entry name" value="Protein kinase-like (PK-like)"/>
    <property type="match status" value="1"/>
</dbReference>
<dbReference type="InterPro" id="IPR011009">
    <property type="entry name" value="Kinase-like_dom_sf"/>
</dbReference>
<feature type="domain" description="Serine-threonine/tyrosine-protein kinase catalytic" evidence="2">
    <location>
        <begin position="235"/>
        <end position="329"/>
    </location>
</feature>
<accession>A0A0H2RYT3</accession>
<feature type="domain" description="Mixed lineage kinase" evidence="3">
    <location>
        <begin position="84"/>
        <end position="194"/>
    </location>
</feature>
<protein>
    <recommendedName>
        <fullName evidence="6">Protein kinase domain-containing protein</fullName>
    </recommendedName>
</protein>
<dbReference type="CDD" id="cd21037">
    <property type="entry name" value="MLKL_NTD"/>
    <property type="match status" value="1"/>
</dbReference>
<feature type="region of interest" description="Disordered" evidence="1">
    <location>
        <begin position="1"/>
        <end position="28"/>
    </location>
</feature>
<evidence type="ECO:0008006" key="6">
    <source>
        <dbReference type="Google" id="ProtNLM"/>
    </source>
</evidence>
<dbReference type="InterPro" id="IPR054000">
    <property type="entry name" value="MLKL_N"/>
</dbReference>
<keyword evidence="5" id="KW-1185">Reference proteome</keyword>
<dbReference type="Gene3D" id="1.20.930.20">
    <property type="entry name" value="Adaptor protein Cbl, N-terminal domain"/>
    <property type="match status" value="1"/>
</dbReference>
<evidence type="ECO:0000313" key="4">
    <source>
        <dbReference type="EMBL" id="KLO14673.1"/>
    </source>
</evidence>
<dbReference type="InterPro" id="IPR036537">
    <property type="entry name" value="Adaptor_Cbl_N_dom_sf"/>
</dbReference>
<dbReference type="Gene3D" id="1.10.510.10">
    <property type="entry name" value="Transferase(Phosphotransferase) domain 1"/>
    <property type="match status" value="1"/>
</dbReference>
<reference evidence="4 5" key="1">
    <citation type="submission" date="2015-04" db="EMBL/GenBank/DDBJ databases">
        <title>Complete genome sequence of Schizopora paradoxa KUC8140, a cosmopolitan wood degrader in East Asia.</title>
        <authorList>
            <consortium name="DOE Joint Genome Institute"/>
            <person name="Min B."/>
            <person name="Park H."/>
            <person name="Jang Y."/>
            <person name="Kim J.-J."/>
            <person name="Kim K.H."/>
            <person name="Pangilinan J."/>
            <person name="Lipzen A."/>
            <person name="Riley R."/>
            <person name="Grigoriev I.V."/>
            <person name="Spatafora J.W."/>
            <person name="Choi I.-G."/>
        </authorList>
    </citation>
    <scope>NUCLEOTIDE SEQUENCE [LARGE SCALE GENOMIC DNA]</scope>
    <source>
        <strain evidence="4 5">KUC8140</strain>
    </source>
</reference>
<evidence type="ECO:0000259" key="2">
    <source>
        <dbReference type="Pfam" id="PF07714"/>
    </source>
</evidence>
<dbReference type="GO" id="GO:0007166">
    <property type="term" value="P:cell surface receptor signaling pathway"/>
    <property type="evidence" value="ECO:0007669"/>
    <property type="project" value="InterPro"/>
</dbReference>
<feature type="compositionally biased region" description="Low complexity" evidence="1">
    <location>
        <begin position="18"/>
        <end position="28"/>
    </location>
</feature>
<dbReference type="EMBL" id="KQ085940">
    <property type="protein sequence ID" value="KLO14673.1"/>
    <property type="molecule type" value="Genomic_DNA"/>
</dbReference>
<evidence type="ECO:0000256" key="1">
    <source>
        <dbReference type="SAM" id="MobiDB-lite"/>
    </source>
</evidence>
<gene>
    <name evidence="4" type="ORF">SCHPADRAFT_301325</name>
</gene>
<dbReference type="GO" id="GO:0004672">
    <property type="term" value="F:protein kinase activity"/>
    <property type="evidence" value="ECO:0007669"/>
    <property type="project" value="InterPro"/>
</dbReference>
<organism evidence="4 5">
    <name type="scientific">Schizopora paradoxa</name>
    <dbReference type="NCBI Taxonomy" id="27342"/>
    <lineage>
        <taxon>Eukaryota</taxon>
        <taxon>Fungi</taxon>
        <taxon>Dikarya</taxon>
        <taxon>Basidiomycota</taxon>
        <taxon>Agaricomycotina</taxon>
        <taxon>Agaricomycetes</taxon>
        <taxon>Hymenochaetales</taxon>
        <taxon>Schizoporaceae</taxon>
        <taxon>Schizopora</taxon>
    </lineage>
</organism>
<name>A0A0H2RYT3_9AGAM</name>
<dbReference type="InParanoid" id="A0A0H2RYT3"/>
<dbReference type="OrthoDB" id="3011275at2759"/>
<dbReference type="Pfam" id="PF07714">
    <property type="entry name" value="PK_Tyr_Ser-Thr"/>
    <property type="match status" value="1"/>
</dbReference>
<dbReference type="AlphaFoldDB" id="A0A0H2RYT3"/>
<dbReference type="InterPro" id="IPR059179">
    <property type="entry name" value="MLKL-like_MCAfunc"/>
</dbReference>